<evidence type="ECO:0000313" key="10">
    <source>
        <dbReference type="Proteomes" id="UP000033999"/>
    </source>
</evidence>
<comment type="caution">
    <text evidence="9">The sequence shown here is derived from an EMBL/GenBank/DDBJ whole genome shotgun (WGS) entry which is preliminary data.</text>
</comment>
<feature type="transmembrane region" description="Helical" evidence="6">
    <location>
        <begin position="447"/>
        <end position="466"/>
    </location>
</feature>
<dbReference type="PANTHER" id="PTHR30619:SF1">
    <property type="entry name" value="RECOMBINATION PROTEIN 2"/>
    <property type="match status" value="1"/>
</dbReference>
<dbReference type="GO" id="GO:0005886">
    <property type="term" value="C:plasma membrane"/>
    <property type="evidence" value="ECO:0007669"/>
    <property type="project" value="UniProtKB-SubCell"/>
</dbReference>
<evidence type="ECO:0000256" key="4">
    <source>
        <dbReference type="ARBA" id="ARBA00022989"/>
    </source>
</evidence>
<feature type="transmembrane region" description="Helical" evidence="6">
    <location>
        <begin position="287"/>
        <end position="320"/>
    </location>
</feature>
<gene>
    <name evidence="9" type="ORF">UX10_C0011G0020</name>
</gene>
<dbReference type="Proteomes" id="UP000033999">
    <property type="component" value="Unassembled WGS sequence"/>
</dbReference>
<dbReference type="AlphaFoldDB" id="A0A0G1MH94"/>
<feature type="transmembrane region" description="Helical" evidence="6">
    <location>
        <begin position="12"/>
        <end position="31"/>
    </location>
</feature>
<dbReference type="InterPro" id="IPR004477">
    <property type="entry name" value="ComEC_N"/>
</dbReference>
<protein>
    <submittedName>
        <fullName evidence="9">ComEC/Rec2-related protein</fullName>
    </submittedName>
</protein>
<evidence type="ECO:0000259" key="8">
    <source>
        <dbReference type="Pfam" id="PF13567"/>
    </source>
</evidence>
<name>A0A0G1MH94_9BACT</name>
<feature type="domain" description="DUF4131" evidence="8">
    <location>
        <begin position="41"/>
        <end position="168"/>
    </location>
</feature>
<feature type="transmembrane region" description="Helical" evidence="6">
    <location>
        <begin position="478"/>
        <end position="496"/>
    </location>
</feature>
<dbReference type="Pfam" id="PF13567">
    <property type="entry name" value="DUF4131"/>
    <property type="match status" value="1"/>
</dbReference>
<accession>A0A0G1MH94</accession>
<dbReference type="InterPro" id="IPR025405">
    <property type="entry name" value="DUF4131"/>
</dbReference>
<feature type="transmembrane region" description="Helical" evidence="6">
    <location>
        <begin position="60"/>
        <end position="78"/>
    </location>
</feature>
<feature type="domain" description="ComEC/Rec2-related protein" evidence="7">
    <location>
        <begin position="233"/>
        <end position="497"/>
    </location>
</feature>
<feature type="transmembrane region" description="Helical" evidence="6">
    <location>
        <begin position="37"/>
        <end position="53"/>
    </location>
</feature>
<evidence type="ECO:0000256" key="3">
    <source>
        <dbReference type="ARBA" id="ARBA00022692"/>
    </source>
</evidence>
<evidence type="ECO:0000256" key="5">
    <source>
        <dbReference type="ARBA" id="ARBA00023136"/>
    </source>
</evidence>
<dbReference type="NCBIfam" id="TIGR00360">
    <property type="entry name" value="ComEC_N-term"/>
    <property type="match status" value="1"/>
</dbReference>
<dbReference type="EMBL" id="LCKX01000011">
    <property type="protein sequence ID" value="KKU07442.1"/>
    <property type="molecule type" value="Genomic_DNA"/>
</dbReference>
<dbReference type="Pfam" id="PF03772">
    <property type="entry name" value="Competence"/>
    <property type="match status" value="1"/>
</dbReference>
<feature type="transmembrane region" description="Helical" evidence="6">
    <location>
        <begin position="332"/>
        <end position="350"/>
    </location>
</feature>
<feature type="transmembrane region" description="Helical" evidence="6">
    <location>
        <begin position="387"/>
        <end position="406"/>
    </location>
</feature>
<organism evidence="9 10">
    <name type="scientific">Candidatus Magasanikbacteria bacterium GW2011_GWA2_45_39</name>
    <dbReference type="NCBI Taxonomy" id="1619041"/>
    <lineage>
        <taxon>Bacteria</taxon>
        <taxon>Candidatus Magasanikiibacteriota</taxon>
    </lineage>
</organism>
<evidence type="ECO:0000256" key="2">
    <source>
        <dbReference type="ARBA" id="ARBA00022475"/>
    </source>
</evidence>
<evidence type="ECO:0000259" key="7">
    <source>
        <dbReference type="Pfam" id="PF03772"/>
    </source>
</evidence>
<dbReference type="PANTHER" id="PTHR30619">
    <property type="entry name" value="DNA INTERNALIZATION/COMPETENCE PROTEIN COMEC/REC2"/>
    <property type="match status" value="1"/>
</dbReference>
<comment type="subcellular location">
    <subcellularLocation>
        <location evidence="1">Cell membrane</location>
        <topology evidence="1">Multi-pass membrane protein</topology>
    </subcellularLocation>
</comment>
<feature type="transmembrane region" description="Helical" evidence="6">
    <location>
        <begin position="418"/>
        <end position="440"/>
    </location>
</feature>
<evidence type="ECO:0000256" key="6">
    <source>
        <dbReference type="SAM" id="Phobius"/>
    </source>
</evidence>
<proteinExistence type="predicted"/>
<sequence length="504" mass="55299">MANLYASRSKKFMLLNAAFLIGVILASLFYAGRSAFIPLYICAWIGAIVCLFLRSRVYRMLFIIVAIGILAGIARFVISEPTQTAEHIKFYNGLFATFVGVVGEEPKASFNQKQKFLVEVEHVERVNDAHVQLSDSVIGTVAVYAPQFPARKAGDELEVTCALQDTSEFGKGAQAEKLHKDGVWAVCDDARIRVLAENRLARGAGLLNTFRTQVDAHVQGLFNEPYAGLLGGILYGARAGVSAQLLTDFQRTGLSHVMAISGYNITIMVTALSILAVYTGMRRQHAFWILTGMLILFVIFTGASASVVRAGVMGFLVLLARQMGRGSAITRVLLLSASILVLFNPRVLMFDVGFQLSYLSTVGLVYGVPLLEKIFDRVPEMFGLKEITLCTAAALIATTPLILYQFGRFSLIAPVANLLVLPFIPMTMAFGFAALILSFIWTPLCAVFAWIAWVPLAYIVQVVSALSRLEFSSFSLRIALPVMAAYYILMMYVVYVQTKKLNAL</sequence>
<keyword evidence="2" id="KW-1003">Cell membrane</keyword>
<evidence type="ECO:0000313" key="9">
    <source>
        <dbReference type="EMBL" id="KKU07442.1"/>
    </source>
</evidence>
<dbReference type="InterPro" id="IPR052159">
    <property type="entry name" value="Competence_DNA_uptake"/>
</dbReference>
<feature type="transmembrane region" description="Helical" evidence="6">
    <location>
        <begin position="260"/>
        <end position="281"/>
    </location>
</feature>
<evidence type="ECO:0000256" key="1">
    <source>
        <dbReference type="ARBA" id="ARBA00004651"/>
    </source>
</evidence>
<keyword evidence="3 6" id="KW-0812">Transmembrane</keyword>
<keyword evidence="5 6" id="KW-0472">Membrane</keyword>
<keyword evidence="4 6" id="KW-1133">Transmembrane helix</keyword>
<reference evidence="9 10" key="1">
    <citation type="journal article" date="2015" name="Nature">
        <title>rRNA introns, odd ribosomes, and small enigmatic genomes across a large radiation of phyla.</title>
        <authorList>
            <person name="Brown C.T."/>
            <person name="Hug L.A."/>
            <person name="Thomas B.C."/>
            <person name="Sharon I."/>
            <person name="Castelle C.J."/>
            <person name="Singh A."/>
            <person name="Wilkins M.J."/>
            <person name="Williams K.H."/>
            <person name="Banfield J.F."/>
        </authorList>
    </citation>
    <scope>NUCLEOTIDE SEQUENCE [LARGE SCALE GENOMIC DNA]</scope>
</reference>